<keyword evidence="2" id="KW-0720">Serine protease</keyword>
<dbReference type="GO" id="GO:0004252">
    <property type="term" value="F:serine-type endopeptidase activity"/>
    <property type="evidence" value="ECO:0007669"/>
    <property type="project" value="InterPro"/>
</dbReference>
<dbReference type="PROSITE" id="PS00708">
    <property type="entry name" value="PRO_ENDOPEP_SER"/>
    <property type="match status" value="1"/>
</dbReference>
<evidence type="ECO:0000256" key="6">
    <source>
        <dbReference type="ARBA" id="ARBA00045885"/>
    </source>
</evidence>
<dbReference type="Pfam" id="PF00326">
    <property type="entry name" value="Peptidase_S9"/>
    <property type="match status" value="1"/>
</dbReference>
<dbReference type="InterPro" id="IPR001375">
    <property type="entry name" value="Peptidase_S9_cat"/>
</dbReference>
<keyword evidence="1" id="KW-0378">Hydrolase</keyword>
<evidence type="ECO:0000256" key="5">
    <source>
        <dbReference type="ARBA" id="ARBA00032596"/>
    </source>
</evidence>
<dbReference type="Pfam" id="PF07676">
    <property type="entry name" value="PD40"/>
    <property type="match status" value="2"/>
</dbReference>
<name>A0A7W9EXP5_9SPHN</name>
<evidence type="ECO:0000256" key="7">
    <source>
        <dbReference type="SAM" id="SignalP"/>
    </source>
</evidence>
<evidence type="ECO:0000256" key="4">
    <source>
        <dbReference type="ARBA" id="ARBA00032284"/>
    </source>
</evidence>
<feature type="chain" id="PRO_5031238802" description="Acyl-peptide hydrolase" evidence="7">
    <location>
        <begin position="19"/>
        <end position="640"/>
    </location>
</feature>
<dbReference type="InterPro" id="IPR011659">
    <property type="entry name" value="WD40"/>
</dbReference>
<gene>
    <name evidence="9" type="ORF">FHS94_003896</name>
</gene>
<comment type="caution">
    <text evidence="9">The sequence shown here is derived from an EMBL/GenBank/DDBJ whole genome shotgun (WGS) entry which is preliminary data.</text>
</comment>
<reference evidence="9 10" key="1">
    <citation type="submission" date="2020-08" db="EMBL/GenBank/DDBJ databases">
        <title>Genomic Encyclopedia of Type Strains, Phase IV (KMG-IV): sequencing the most valuable type-strain genomes for metagenomic binning, comparative biology and taxonomic classification.</title>
        <authorList>
            <person name="Goeker M."/>
        </authorList>
    </citation>
    <scope>NUCLEOTIDE SEQUENCE [LARGE SCALE GENOMIC DNA]</scope>
    <source>
        <strain evidence="9 10">DSM 100044</strain>
    </source>
</reference>
<dbReference type="SUPFAM" id="SSF53474">
    <property type="entry name" value="alpha/beta-Hydrolases"/>
    <property type="match status" value="1"/>
</dbReference>
<dbReference type="InterPro" id="IPR029058">
    <property type="entry name" value="AB_hydrolase_fold"/>
</dbReference>
<dbReference type="SUPFAM" id="SSF82171">
    <property type="entry name" value="DPP6 N-terminal domain-like"/>
    <property type="match status" value="1"/>
</dbReference>
<dbReference type="AlphaFoldDB" id="A0A7W9EXP5"/>
<dbReference type="InterPro" id="IPR011042">
    <property type="entry name" value="6-blade_b-propeller_TolB-like"/>
</dbReference>
<organism evidence="9 10">
    <name type="scientific">Sphingomonas aerophila</name>
    <dbReference type="NCBI Taxonomy" id="1344948"/>
    <lineage>
        <taxon>Bacteria</taxon>
        <taxon>Pseudomonadati</taxon>
        <taxon>Pseudomonadota</taxon>
        <taxon>Alphaproteobacteria</taxon>
        <taxon>Sphingomonadales</taxon>
        <taxon>Sphingomonadaceae</taxon>
        <taxon>Sphingomonas</taxon>
    </lineage>
</organism>
<proteinExistence type="predicted"/>
<evidence type="ECO:0000313" key="9">
    <source>
        <dbReference type="EMBL" id="MBB5717022.1"/>
    </source>
</evidence>
<keyword evidence="10" id="KW-1185">Reference proteome</keyword>
<dbReference type="Proteomes" id="UP000546200">
    <property type="component" value="Unassembled WGS sequence"/>
</dbReference>
<protein>
    <recommendedName>
        <fullName evidence="5">Acyl-peptide hydrolase</fullName>
    </recommendedName>
    <alternativeName>
        <fullName evidence="4">Acylaminoacyl-peptidase</fullName>
    </alternativeName>
</protein>
<comment type="function">
    <text evidence="6">This enzyme catalyzes the hydrolysis of the N-terminal peptide bond of an N-acetylated peptide to generate an N-acetylated amino acid and a peptide with a free N-terminus. It preferentially cleaves off Ac-Ala, Ac-Met and Ac-Ser. Also, involved in the degradation of oxidized and glycated proteins.</text>
</comment>
<keyword evidence="9" id="KW-0645">Protease</keyword>
<feature type="domain" description="Peptidase S9 prolyl oligopeptidase catalytic" evidence="8">
    <location>
        <begin position="428"/>
        <end position="634"/>
    </location>
</feature>
<dbReference type="PANTHER" id="PTHR42776:SF27">
    <property type="entry name" value="DIPEPTIDYL PEPTIDASE FAMILY MEMBER 6"/>
    <property type="match status" value="1"/>
</dbReference>
<evidence type="ECO:0000256" key="3">
    <source>
        <dbReference type="ARBA" id="ARBA00022990"/>
    </source>
</evidence>
<keyword evidence="9" id="KW-0031">Aminopeptidase</keyword>
<dbReference type="EMBL" id="JACIJK010000021">
    <property type="protein sequence ID" value="MBB5717022.1"/>
    <property type="molecule type" value="Genomic_DNA"/>
</dbReference>
<dbReference type="Gene3D" id="2.120.10.30">
    <property type="entry name" value="TolB, C-terminal domain"/>
    <property type="match status" value="2"/>
</dbReference>
<evidence type="ECO:0000256" key="2">
    <source>
        <dbReference type="ARBA" id="ARBA00022825"/>
    </source>
</evidence>
<feature type="signal peptide" evidence="7">
    <location>
        <begin position="1"/>
        <end position="18"/>
    </location>
</feature>
<sequence length="640" mass="68674">MRWWASASLAAFAVGASAQTWPFPDDIPHPAPVSVGLAGSPEPDVTRFLLAQGPSEASLSPDGTQLLYVSSITGKPQLWVAPTAGGAPRQLTFGLGVESGAWSPDGRLIVYGADRGGNERYGFYSITPDGMRETEVVPQSPAFTVLGDFVLGGRAIAYATAARDGRNFDTWVAPISGGSAREALRGRMGLYPALANPTGTALAMVEARGEDGRDLSLLDLASGKERVLSRPAAPAMNAPMAWSPDGRYLYNLTNDGREYIALAKLDTTTGESRFVEQDAADLVGAALSFDGRYLAWLTDKGGFHRLHARDLRSGRTLKVQTLPPGTLRISFARRAPVLAVSVDGPGTPGEVWSWDMVTGDTHQLVAPSTAGVDLKTLVVPTVVHFTARDGVPLSGLLYRPARTDRPTPVFLRLHGGPSSHALANWKPDVQYLVARGIAVLDFNYRGSTGAGKKLAHLNDKRLRPNEIGDLLDAVAWIKQQPGLDGSRVAVGGASYGGYLTNAVVGKHPGVFVAAISEVGVADWPRNLRNASPRLKASDRLEYGDIDDPSDQAFFASISPMKDAARVRTPMLIQSGANDPRNGAEELDAYVAAIRKAGGKVQYRRYENEGHVMRDLVDIADMERAKARFLEEQFRAARPRS</sequence>
<evidence type="ECO:0000313" key="10">
    <source>
        <dbReference type="Proteomes" id="UP000546200"/>
    </source>
</evidence>
<accession>A0A7W9EXP5</accession>
<dbReference type="GO" id="GO:0006508">
    <property type="term" value="P:proteolysis"/>
    <property type="evidence" value="ECO:0007669"/>
    <property type="project" value="InterPro"/>
</dbReference>
<dbReference type="Gene3D" id="3.40.50.1820">
    <property type="entry name" value="alpha/beta hydrolase"/>
    <property type="match status" value="1"/>
</dbReference>
<keyword evidence="7" id="KW-0732">Signal</keyword>
<evidence type="ECO:0000256" key="1">
    <source>
        <dbReference type="ARBA" id="ARBA00022801"/>
    </source>
</evidence>
<keyword evidence="3" id="KW-0007">Acetylation</keyword>
<dbReference type="RefSeq" id="WP_184060767.1">
    <property type="nucleotide sequence ID" value="NZ_JACIJK010000021.1"/>
</dbReference>
<evidence type="ECO:0000259" key="8">
    <source>
        <dbReference type="Pfam" id="PF00326"/>
    </source>
</evidence>
<dbReference type="GO" id="GO:0004177">
    <property type="term" value="F:aminopeptidase activity"/>
    <property type="evidence" value="ECO:0007669"/>
    <property type="project" value="UniProtKB-KW"/>
</dbReference>
<dbReference type="PANTHER" id="PTHR42776">
    <property type="entry name" value="SERINE PEPTIDASE S9 FAMILY MEMBER"/>
    <property type="match status" value="1"/>
</dbReference>
<dbReference type="InterPro" id="IPR002471">
    <property type="entry name" value="Pept_S9_AS"/>
</dbReference>